<proteinExistence type="predicted"/>
<evidence type="ECO:0000256" key="1">
    <source>
        <dbReference type="ARBA" id="ARBA00000085"/>
    </source>
</evidence>
<keyword evidence="7 14" id="KW-0812">Transmembrane</keyword>
<evidence type="ECO:0000256" key="14">
    <source>
        <dbReference type="SAM" id="Phobius"/>
    </source>
</evidence>
<keyword evidence="18" id="KW-1185">Reference proteome</keyword>
<evidence type="ECO:0000256" key="5">
    <source>
        <dbReference type="ARBA" id="ARBA00022553"/>
    </source>
</evidence>
<feature type="domain" description="HAMP" evidence="16">
    <location>
        <begin position="339"/>
        <end position="391"/>
    </location>
</feature>
<keyword evidence="6 17" id="KW-0808">Transferase</keyword>
<dbReference type="PROSITE" id="PS50885">
    <property type="entry name" value="HAMP"/>
    <property type="match status" value="1"/>
</dbReference>
<comment type="catalytic activity">
    <reaction evidence="1">
        <text>ATP + protein L-histidine = ADP + protein N-phospho-L-histidine.</text>
        <dbReference type="EC" id="2.7.13.3"/>
    </reaction>
</comment>
<keyword evidence="4" id="KW-1003">Cell membrane</keyword>
<evidence type="ECO:0000256" key="9">
    <source>
        <dbReference type="ARBA" id="ARBA00022777"/>
    </source>
</evidence>
<evidence type="ECO:0000313" key="18">
    <source>
        <dbReference type="Proteomes" id="UP001575622"/>
    </source>
</evidence>
<evidence type="ECO:0000256" key="4">
    <source>
        <dbReference type="ARBA" id="ARBA00022475"/>
    </source>
</evidence>
<comment type="subcellular location">
    <subcellularLocation>
        <location evidence="2">Cell membrane</location>
        <topology evidence="2">Multi-pass membrane protein</topology>
    </subcellularLocation>
</comment>
<sequence length="616" mass="70091">MEFIDLNWYNNGADICVEGIAMIRNSIRNKLIVFLLAATILPISTSIVMTYYFTKQNITRETLQTNSNLIYQGKTNIINYLNGIHQASLTVYNDIDFYEAIEAGAADYTSRNEIVRGLQSIANAVKDIQQVYLYIAETDKSYLWTQGNIYRNETTVKKFIPPVSRTWDVTLEPTHPSHLYGTSGFGPVPPAPAISLHRKVVNAVTMKNFGILSIDFNLNMLSSICEQLYQKGEEQLYILDKQGRVVYGPGPAGMQIDEPWVTHLLSLSEPSGSFETDSSEFKGIQMYERMTTPYMEWTLVKRIPYDRLYSNARQLTEINTLILIGFLVVVISATLYISFRFTAPIKKLIGYIGKIQSGNMQVDIHVKGNDEFGILANRFRIMMQTINNLITQEYKLELANKTNQLKALQAQINPHFLYNSLQSIGTLALQHDAPRIYSLLSSLAKMMRYSMNTSVAIVPFDSEVKHVRSYMELQMQRFEHQLTVEYDIDADTLQVPVPKMILQPIVENYFKHGFDSGQNAGKLLIASRVAEDGRMEVTVADNGKGMAEEELQRLNARLGSPSEHLQEEDSIGLINVVSRLRLYYNHEADMRIEHHKPYGVKVTILMPMHMKENGEL</sequence>
<reference evidence="17 18" key="1">
    <citation type="submission" date="2024-09" db="EMBL/GenBank/DDBJ databases">
        <authorList>
            <person name="Makale K.P.P."/>
            <person name="Makhzoum A."/>
            <person name="Rantong G."/>
            <person name="Rahube T.O."/>
        </authorList>
    </citation>
    <scope>NUCLEOTIDE SEQUENCE [LARGE SCALE GENOMIC DNA]</scope>
    <source>
        <strain evidence="17 18">KM_D13</strain>
    </source>
</reference>
<gene>
    <name evidence="17" type="ORF">ACEU3E_27130</name>
</gene>
<accession>A0ABV4V730</accession>
<dbReference type="InterPro" id="IPR050640">
    <property type="entry name" value="Bact_2-comp_sensor_kinase"/>
</dbReference>
<name>A0ABV4V730_9BACL</name>
<dbReference type="InterPro" id="IPR036890">
    <property type="entry name" value="HATPase_C_sf"/>
</dbReference>
<dbReference type="Pfam" id="PF02518">
    <property type="entry name" value="HATPase_c"/>
    <property type="match status" value="1"/>
</dbReference>
<protein>
    <recommendedName>
        <fullName evidence="3">histidine kinase</fullName>
        <ecNumber evidence="3">2.7.13.3</ecNumber>
    </recommendedName>
</protein>
<feature type="transmembrane region" description="Helical" evidence="14">
    <location>
        <begin position="318"/>
        <end position="339"/>
    </location>
</feature>
<evidence type="ECO:0000313" key="17">
    <source>
        <dbReference type="EMBL" id="MFB0845868.1"/>
    </source>
</evidence>
<evidence type="ECO:0000256" key="8">
    <source>
        <dbReference type="ARBA" id="ARBA00022741"/>
    </source>
</evidence>
<dbReference type="CDD" id="cd06225">
    <property type="entry name" value="HAMP"/>
    <property type="match status" value="1"/>
</dbReference>
<dbReference type="PROSITE" id="PS50109">
    <property type="entry name" value="HIS_KIN"/>
    <property type="match status" value="1"/>
</dbReference>
<keyword evidence="10" id="KW-0067">ATP-binding</keyword>
<dbReference type="InterPro" id="IPR010559">
    <property type="entry name" value="Sig_transdc_His_kin_internal"/>
</dbReference>
<evidence type="ECO:0000256" key="12">
    <source>
        <dbReference type="ARBA" id="ARBA00023012"/>
    </source>
</evidence>
<evidence type="ECO:0000259" key="15">
    <source>
        <dbReference type="PROSITE" id="PS50109"/>
    </source>
</evidence>
<dbReference type="PANTHER" id="PTHR34220">
    <property type="entry name" value="SENSOR HISTIDINE KINASE YPDA"/>
    <property type="match status" value="1"/>
</dbReference>
<evidence type="ECO:0000256" key="2">
    <source>
        <dbReference type="ARBA" id="ARBA00004651"/>
    </source>
</evidence>
<keyword evidence="11 14" id="KW-1133">Transmembrane helix</keyword>
<dbReference type="PANTHER" id="PTHR34220:SF11">
    <property type="entry name" value="SENSOR PROTEIN KINASE HPTS"/>
    <property type="match status" value="1"/>
</dbReference>
<evidence type="ECO:0000256" key="7">
    <source>
        <dbReference type="ARBA" id="ARBA00022692"/>
    </source>
</evidence>
<feature type="transmembrane region" description="Helical" evidence="14">
    <location>
        <begin position="31"/>
        <end position="53"/>
    </location>
</feature>
<comment type="caution">
    <text evidence="17">The sequence shown here is derived from an EMBL/GenBank/DDBJ whole genome shotgun (WGS) entry which is preliminary data.</text>
</comment>
<evidence type="ECO:0000256" key="13">
    <source>
        <dbReference type="ARBA" id="ARBA00023136"/>
    </source>
</evidence>
<dbReference type="Gene3D" id="3.30.565.10">
    <property type="entry name" value="Histidine kinase-like ATPase, C-terminal domain"/>
    <property type="match status" value="1"/>
</dbReference>
<dbReference type="SUPFAM" id="SSF158472">
    <property type="entry name" value="HAMP domain-like"/>
    <property type="match status" value="1"/>
</dbReference>
<dbReference type="Pfam" id="PF06580">
    <property type="entry name" value="His_kinase"/>
    <property type="match status" value="1"/>
</dbReference>
<dbReference type="SUPFAM" id="SSF55874">
    <property type="entry name" value="ATPase domain of HSP90 chaperone/DNA topoisomerase II/histidine kinase"/>
    <property type="match status" value="1"/>
</dbReference>
<feature type="domain" description="Histidine kinase" evidence="15">
    <location>
        <begin position="389"/>
        <end position="610"/>
    </location>
</feature>
<dbReference type="GO" id="GO:0004673">
    <property type="term" value="F:protein histidine kinase activity"/>
    <property type="evidence" value="ECO:0007669"/>
    <property type="project" value="UniProtKB-EC"/>
</dbReference>
<keyword evidence="5" id="KW-0597">Phosphoprotein</keyword>
<dbReference type="EMBL" id="JBHDLN010000017">
    <property type="protein sequence ID" value="MFB0845868.1"/>
    <property type="molecule type" value="Genomic_DNA"/>
</dbReference>
<evidence type="ECO:0000256" key="6">
    <source>
        <dbReference type="ARBA" id="ARBA00022679"/>
    </source>
</evidence>
<keyword evidence="12" id="KW-0902">Two-component regulatory system</keyword>
<evidence type="ECO:0000256" key="11">
    <source>
        <dbReference type="ARBA" id="ARBA00022989"/>
    </source>
</evidence>
<evidence type="ECO:0000259" key="16">
    <source>
        <dbReference type="PROSITE" id="PS50885"/>
    </source>
</evidence>
<dbReference type="Gene3D" id="3.30.450.20">
    <property type="entry name" value="PAS domain"/>
    <property type="match status" value="1"/>
</dbReference>
<dbReference type="Proteomes" id="UP001575622">
    <property type="component" value="Unassembled WGS sequence"/>
</dbReference>
<organism evidence="17 18">
    <name type="scientific">Paenibacillus oleatilyticus</name>
    <dbReference type="NCBI Taxonomy" id="2594886"/>
    <lineage>
        <taxon>Bacteria</taxon>
        <taxon>Bacillati</taxon>
        <taxon>Bacillota</taxon>
        <taxon>Bacilli</taxon>
        <taxon>Bacillales</taxon>
        <taxon>Paenibacillaceae</taxon>
        <taxon>Paenibacillus</taxon>
    </lineage>
</organism>
<dbReference type="Gene3D" id="1.10.8.500">
    <property type="entry name" value="HAMP domain in histidine kinase"/>
    <property type="match status" value="1"/>
</dbReference>
<dbReference type="RefSeq" id="WP_373955893.1">
    <property type="nucleotide sequence ID" value="NZ_JBHDLN010000017.1"/>
</dbReference>
<dbReference type="InterPro" id="IPR005467">
    <property type="entry name" value="His_kinase_dom"/>
</dbReference>
<keyword evidence="8" id="KW-0547">Nucleotide-binding</keyword>
<dbReference type="SMART" id="SM00304">
    <property type="entry name" value="HAMP"/>
    <property type="match status" value="1"/>
</dbReference>
<evidence type="ECO:0000256" key="10">
    <source>
        <dbReference type="ARBA" id="ARBA00022840"/>
    </source>
</evidence>
<dbReference type="EC" id="2.7.13.3" evidence="3"/>
<dbReference type="InterPro" id="IPR003594">
    <property type="entry name" value="HATPase_dom"/>
</dbReference>
<keyword evidence="9 17" id="KW-0418">Kinase</keyword>
<evidence type="ECO:0000256" key="3">
    <source>
        <dbReference type="ARBA" id="ARBA00012438"/>
    </source>
</evidence>
<dbReference type="InterPro" id="IPR003660">
    <property type="entry name" value="HAMP_dom"/>
</dbReference>
<dbReference type="Pfam" id="PF00672">
    <property type="entry name" value="HAMP"/>
    <property type="match status" value="1"/>
</dbReference>
<keyword evidence="13 14" id="KW-0472">Membrane</keyword>